<reference evidence="1" key="1">
    <citation type="journal article" date="2017" name="Front. Cell. Infect. Microbiol.">
        <title>The Distinct Transcriptional Response of the Midgut of Amblyomma sculptum and Amblyomma aureolatum Ticks to Rickettsia rickettsii Correlates to Their Differences in Susceptibility to Infection.</title>
        <authorList>
            <person name="Martins L.A."/>
            <person name="Galletti M.F.B.M."/>
            <person name="Ribeiro J.M."/>
            <person name="Fujita A."/>
            <person name="Costa F.B."/>
            <person name="Labruna M.B."/>
            <person name="Daffre S."/>
            <person name="Fogaca A.C."/>
        </authorList>
    </citation>
    <scope>NUCLEOTIDE SEQUENCE</scope>
</reference>
<evidence type="ECO:0000313" key="1">
    <source>
        <dbReference type="EMBL" id="JAT91237.1"/>
    </source>
</evidence>
<feature type="non-terminal residue" evidence="1">
    <location>
        <position position="121"/>
    </location>
</feature>
<dbReference type="EMBL" id="GFAC01007951">
    <property type="protein sequence ID" value="JAT91237.1"/>
    <property type="molecule type" value="mRNA"/>
</dbReference>
<organism evidence="1">
    <name type="scientific">Amblyomma aureolatum</name>
    <dbReference type="NCBI Taxonomy" id="187763"/>
    <lineage>
        <taxon>Eukaryota</taxon>
        <taxon>Metazoa</taxon>
        <taxon>Ecdysozoa</taxon>
        <taxon>Arthropoda</taxon>
        <taxon>Chelicerata</taxon>
        <taxon>Arachnida</taxon>
        <taxon>Acari</taxon>
        <taxon>Parasitiformes</taxon>
        <taxon>Ixodida</taxon>
        <taxon>Ixodoidea</taxon>
        <taxon>Ixodidae</taxon>
        <taxon>Amblyomminae</taxon>
        <taxon>Amblyomma</taxon>
    </lineage>
</organism>
<sequence length="121" mass="12740">MKLDARHRTLSSLVKTMLGLALSPFVPSKCMRGWPGRRRARGRTPGACMCSARSSTSRGTTVSTSCCCSAGRSGALDVRHSSSSEGALVSWSCSKCELSVSAACSSLRTRRHSAWAASTAP</sequence>
<proteinExistence type="evidence at transcript level"/>
<name>A0A1E1WW79_9ACAR</name>
<protein>
    <submittedName>
        <fullName evidence="1">Putative conserved secreted protein</fullName>
    </submittedName>
</protein>
<accession>A0A1E1WW79</accession>
<dbReference type="AlphaFoldDB" id="A0A1E1WW79"/>